<dbReference type="Proteomes" id="UP001145114">
    <property type="component" value="Unassembled WGS sequence"/>
</dbReference>
<keyword evidence="1" id="KW-0131">Cell cycle</keyword>
<sequence length="256" mass="28338">FAWGELHLMNPEHSDFALLRTLLLDSHLQSLRDWTLEFHYENYRTTIMCQNPQIHSNPAAAALAELEAQAKERKRREEQQRKYAGIIPCADPANGSNVSGTDSEAEANQRVFAALETGSDSPPTSASESSSSMIAPGVRDTFNHQLNQHYNLKHKYKRYHPVRASPPNQAQDLQITAVPVDNSPSSSDFDKSGLVPPPSQPQTQRSYEKLKSKKILESLSGTLLKHRNKSSKHNRVHVGGSSGSSGGGNGQIQRVY</sequence>
<gene>
    <name evidence="1" type="primary">CDC11_2</name>
    <name evidence="1" type="ORF">EV182_007077</name>
</gene>
<protein>
    <submittedName>
        <fullName evidence="1">Cell division control protein 11</fullName>
    </submittedName>
</protein>
<name>A0ACC1H8D5_9FUNG</name>
<keyword evidence="1" id="KW-0132">Cell division</keyword>
<evidence type="ECO:0000313" key="2">
    <source>
        <dbReference type="Proteomes" id="UP001145114"/>
    </source>
</evidence>
<feature type="non-terminal residue" evidence="1">
    <location>
        <position position="1"/>
    </location>
</feature>
<reference evidence="1" key="1">
    <citation type="submission" date="2022-06" db="EMBL/GenBank/DDBJ databases">
        <title>Phylogenomic reconstructions and comparative analyses of Kickxellomycotina fungi.</title>
        <authorList>
            <person name="Reynolds N.K."/>
            <person name="Stajich J.E."/>
            <person name="Barry K."/>
            <person name="Grigoriev I.V."/>
            <person name="Crous P."/>
            <person name="Smith M.E."/>
        </authorList>
    </citation>
    <scope>NUCLEOTIDE SEQUENCE</scope>
    <source>
        <strain evidence="1">RSA 2271</strain>
    </source>
</reference>
<dbReference type="EMBL" id="JAMZIH010008308">
    <property type="protein sequence ID" value="KAJ1672486.1"/>
    <property type="molecule type" value="Genomic_DNA"/>
</dbReference>
<comment type="caution">
    <text evidence="1">The sequence shown here is derived from an EMBL/GenBank/DDBJ whole genome shotgun (WGS) entry which is preliminary data.</text>
</comment>
<keyword evidence="2" id="KW-1185">Reference proteome</keyword>
<accession>A0ACC1H8D5</accession>
<evidence type="ECO:0000313" key="1">
    <source>
        <dbReference type="EMBL" id="KAJ1672486.1"/>
    </source>
</evidence>
<proteinExistence type="predicted"/>
<organism evidence="1 2">
    <name type="scientific">Spiromyces aspiralis</name>
    <dbReference type="NCBI Taxonomy" id="68401"/>
    <lineage>
        <taxon>Eukaryota</taxon>
        <taxon>Fungi</taxon>
        <taxon>Fungi incertae sedis</taxon>
        <taxon>Zoopagomycota</taxon>
        <taxon>Kickxellomycotina</taxon>
        <taxon>Kickxellomycetes</taxon>
        <taxon>Kickxellales</taxon>
        <taxon>Kickxellaceae</taxon>
        <taxon>Spiromyces</taxon>
    </lineage>
</organism>